<dbReference type="AlphaFoldDB" id="A9A292"/>
<evidence type="ECO:0000313" key="2">
    <source>
        <dbReference type="Proteomes" id="UP000000792"/>
    </source>
</evidence>
<organism evidence="1 2">
    <name type="scientific">Nitrosopumilus maritimus (strain SCM1)</name>
    <dbReference type="NCBI Taxonomy" id="436308"/>
    <lineage>
        <taxon>Archaea</taxon>
        <taxon>Nitrososphaerota</taxon>
        <taxon>Nitrososphaeria</taxon>
        <taxon>Nitrosopumilales</taxon>
        <taxon>Nitrosopumilaceae</taxon>
        <taxon>Nitrosopumilus</taxon>
    </lineage>
</organism>
<dbReference type="EnsemblBacteria" id="ABX12803">
    <property type="protein sequence ID" value="ABX12803"/>
    <property type="gene ID" value="Nmar_0907"/>
</dbReference>
<dbReference type="EMBL" id="CP000866">
    <property type="protein sequence ID" value="ABX12803.1"/>
    <property type="molecule type" value="Genomic_DNA"/>
</dbReference>
<proteinExistence type="predicted"/>
<reference evidence="1 2" key="1">
    <citation type="journal article" date="2010" name="Proc. Natl. Acad. Sci. U.S.A.">
        <title>Nitrosopumilus maritimus genome reveals unique mechanisms for nitrification and autotrophy in globally distributed marine crenarchaea.</title>
        <authorList>
            <person name="Walker C.B."/>
            <person name="de la Torre J.R."/>
            <person name="Klotz M.G."/>
            <person name="Urakawa H."/>
            <person name="Pinel N."/>
            <person name="Arp D.J."/>
            <person name="Brochier-Armanet C."/>
            <person name="Chain P.S."/>
            <person name="Chan P.P."/>
            <person name="Gollabgir A."/>
            <person name="Hemp J."/>
            <person name="Hugler M."/>
            <person name="Karr E.A."/>
            <person name="Konneke M."/>
            <person name="Shin M."/>
            <person name="Lawton T.J."/>
            <person name="Lowe T."/>
            <person name="Martens-Habbena W."/>
            <person name="Sayavedra-Soto L.A."/>
            <person name="Lang D."/>
            <person name="Sievert S.M."/>
            <person name="Rosenzweig A.C."/>
            <person name="Manning G."/>
            <person name="Stahl D.A."/>
        </authorList>
    </citation>
    <scope>NUCLEOTIDE SEQUENCE [LARGE SCALE GENOMIC DNA]</scope>
    <source>
        <strain evidence="1 2">SCM1</strain>
    </source>
</reference>
<dbReference type="OrthoDB" id="2694at2157"/>
<keyword evidence="2" id="KW-1185">Reference proteome</keyword>
<dbReference type="STRING" id="436308.Nmar_0907"/>
<accession>A9A292</accession>
<dbReference type="HOGENOM" id="CLU_1901831_0_0_2"/>
<gene>
    <name evidence="1" type="ordered locus">Nmar_0907</name>
</gene>
<name>A9A292_NITMS</name>
<dbReference type="Proteomes" id="UP000000792">
    <property type="component" value="Chromosome"/>
</dbReference>
<dbReference type="KEGG" id="nmr:Nmar_0907"/>
<dbReference type="eggNOG" id="arCOG11732">
    <property type="taxonomic scope" value="Archaea"/>
</dbReference>
<evidence type="ECO:0000313" key="1">
    <source>
        <dbReference type="EMBL" id="ABX12803.1"/>
    </source>
</evidence>
<protein>
    <submittedName>
        <fullName evidence="1">Uncharacterized protein</fullName>
    </submittedName>
</protein>
<dbReference type="InParanoid" id="A9A292"/>
<sequence>MPLDKMSNTEDFIPTHKSVILHLQGKPVACVIDTQNNYDAINDNPSLRASLTGFLNKDEEFGLLMGFQLKIKTDEEFFQFTVYPNDEFIETVIFDERIFIINDKMDPLFSLKLNTDQFVKTKSEFDKFQKMIK</sequence>